<dbReference type="PRINTS" id="PR00237">
    <property type="entry name" value="GPCRRHODOPSN"/>
</dbReference>
<dbReference type="PROSITE" id="PS50262">
    <property type="entry name" value="G_PROTEIN_RECEP_F1_2"/>
    <property type="match status" value="1"/>
</dbReference>
<keyword evidence="5 10" id="KW-0472">Membrane</keyword>
<sequence length="311" mass="35894">MRSNSANYFLVNLAVADILVAVCCIPMTVSEIVFQVWIFGEFMCKITGYLQGIYVGASVLTIVCMSADRFVAIRYPMKNRQIFTVTKTKQLIGITWLLAIAVMVPLILVRKVDHYDLVVNDMPISYCVEQWPSHNHRQIYDIFLFCFIYIIPGTVVLLLYSLIGCRLWVKDARLGRQNSYITNEAKMMLSRRRLALMMIIISILFAICWLPYYILNILMVFSNRISKQVIPLYPFALLLGHSNSAQNPILYCFMHRKFKECIVRIVKCQCSKIRFERQITISKGYSSQKRGGADAPFLQKQDSVPLEHQQT</sequence>
<evidence type="ECO:0000256" key="9">
    <source>
        <dbReference type="SAM" id="MobiDB-lite"/>
    </source>
</evidence>
<dbReference type="PANTHER" id="PTHR45695">
    <property type="entry name" value="LEUCOKININ RECEPTOR-RELATED"/>
    <property type="match status" value="1"/>
</dbReference>
<keyword evidence="3 10" id="KW-1133">Transmembrane helix</keyword>
<feature type="transmembrane region" description="Helical" evidence="10">
    <location>
        <begin position="194"/>
        <end position="215"/>
    </location>
</feature>
<evidence type="ECO:0000256" key="10">
    <source>
        <dbReference type="SAM" id="Phobius"/>
    </source>
</evidence>
<evidence type="ECO:0000313" key="13">
    <source>
        <dbReference type="Proteomes" id="UP001347796"/>
    </source>
</evidence>
<dbReference type="CDD" id="cd14993">
    <property type="entry name" value="7tmA_CCKR-like"/>
    <property type="match status" value="1"/>
</dbReference>
<feature type="region of interest" description="Disordered" evidence="9">
    <location>
        <begin position="286"/>
        <end position="311"/>
    </location>
</feature>
<evidence type="ECO:0000256" key="5">
    <source>
        <dbReference type="ARBA" id="ARBA00023136"/>
    </source>
</evidence>
<dbReference type="InterPro" id="IPR017452">
    <property type="entry name" value="GPCR_Rhodpsn_7TM"/>
</dbReference>
<dbReference type="GO" id="GO:0004930">
    <property type="term" value="F:G protein-coupled receptor activity"/>
    <property type="evidence" value="ECO:0007669"/>
    <property type="project" value="UniProtKB-KW"/>
</dbReference>
<keyword evidence="13" id="KW-1185">Reference proteome</keyword>
<dbReference type="EMBL" id="JAZGQO010000008">
    <property type="protein sequence ID" value="KAK6179471.1"/>
    <property type="molecule type" value="Genomic_DNA"/>
</dbReference>
<dbReference type="Gene3D" id="1.20.1070.10">
    <property type="entry name" value="Rhodopsin 7-helix transmembrane proteins"/>
    <property type="match status" value="1"/>
</dbReference>
<proteinExistence type="inferred from homology"/>
<dbReference type="SUPFAM" id="SSF81321">
    <property type="entry name" value="Family A G protein-coupled receptor-like"/>
    <property type="match status" value="1"/>
</dbReference>
<dbReference type="Proteomes" id="UP001347796">
    <property type="component" value="Unassembled WGS sequence"/>
</dbReference>
<accession>A0AAN8PUQ9</accession>
<feature type="transmembrane region" description="Helical" evidence="10">
    <location>
        <begin position="142"/>
        <end position="169"/>
    </location>
</feature>
<dbReference type="InterPro" id="IPR000276">
    <property type="entry name" value="GPCR_Rhodpsn"/>
</dbReference>
<protein>
    <recommendedName>
        <fullName evidence="11">G-protein coupled receptors family 1 profile domain-containing protein</fullName>
    </recommendedName>
</protein>
<comment type="subcellular location">
    <subcellularLocation>
        <location evidence="1">Membrane</location>
        <topology evidence="1">Multi-pass membrane protein</topology>
    </subcellularLocation>
</comment>
<evidence type="ECO:0000256" key="4">
    <source>
        <dbReference type="ARBA" id="ARBA00023040"/>
    </source>
</evidence>
<dbReference type="PANTHER" id="PTHR45695:SF9">
    <property type="entry name" value="LEUCOKININ RECEPTOR"/>
    <property type="match status" value="1"/>
</dbReference>
<keyword evidence="7 8" id="KW-0807">Transducer</keyword>
<dbReference type="PROSITE" id="PS00237">
    <property type="entry name" value="G_PROTEIN_RECEP_F1_1"/>
    <property type="match status" value="1"/>
</dbReference>
<dbReference type="Pfam" id="PF00001">
    <property type="entry name" value="7tm_1"/>
    <property type="match status" value="1"/>
</dbReference>
<dbReference type="GO" id="GO:0005886">
    <property type="term" value="C:plasma membrane"/>
    <property type="evidence" value="ECO:0007669"/>
    <property type="project" value="TreeGrafter"/>
</dbReference>
<feature type="transmembrane region" description="Helical" evidence="10">
    <location>
        <begin position="91"/>
        <end position="109"/>
    </location>
</feature>
<evidence type="ECO:0000313" key="12">
    <source>
        <dbReference type="EMBL" id="KAK6179471.1"/>
    </source>
</evidence>
<feature type="domain" description="G-protein coupled receptors family 1 profile" evidence="11">
    <location>
        <begin position="1"/>
        <end position="251"/>
    </location>
</feature>
<evidence type="ECO:0000256" key="7">
    <source>
        <dbReference type="ARBA" id="ARBA00023224"/>
    </source>
</evidence>
<keyword evidence="2 8" id="KW-0812">Transmembrane</keyword>
<feature type="transmembrane region" description="Helical" evidence="10">
    <location>
        <begin position="49"/>
        <end position="71"/>
    </location>
</feature>
<name>A0AAN8PUQ9_PATCE</name>
<evidence type="ECO:0000256" key="8">
    <source>
        <dbReference type="RuleBase" id="RU000688"/>
    </source>
</evidence>
<dbReference type="AlphaFoldDB" id="A0AAN8PUQ9"/>
<evidence type="ECO:0000259" key="11">
    <source>
        <dbReference type="PROSITE" id="PS50262"/>
    </source>
</evidence>
<evidence type="ECO:0000256" key="3">
    <source>
        <dbReference type="ARBA" id="ARBA00022989"/>
    </source>
</evidence>
<comment type="caution">
    <text evidence="12">The sequence shown here is derived from an EMBL/GenBank/DDBJ whole genome shotgun (WGS) entry which is preliminary data.</text>
</comment>
<gene>
    <name evidence="12" type="ORF">SNE40_011823</name>
</gene>
<comment type="similarity">
    <text evidence="8">Belongs to the G-protein coupled receptor 1 family.</text>
</comment>
<evidence type="ECO:0000256" key="2">
    <source>
        <dbReference type="ARBA" id="ARBA00022692"/>
    </source>
</evidence>
<feature type="transmembrane region" description="Helical" evidence="10">
    <location>
        <begin position="7"/>
        <end position="29"/>
    </location>
</feature>
<organism evidence="12 13">
    <name type="scientific">Patella caerulea</name>
    <name type="common">Rayed Mediterranean limpet</name>
    <dbReference type="NCBI Taxonomy" id="87958"/>
    <lineage>
        <taxon>Eukaryota</taxon>
        <taxon>Metazoa</taxon>
        <taxon>Spiralia</taxon>
        <taxon>Lophotrochozoa</taxon>
        <taxon>Mollusca</taxon>
        <taxon>Gastropoda</taxon>
        <taxon>Patellogastropoda</taxon>
        <taxon>Patelloidea</taxon>
        <taxon>Patellidae</taxon>
        <taxon>Patella</taxon>
    </lineage>
</organism>
<reference evidence="12 13" key="1">
    <citation type="submission" date="2024-01" db="EMBL/GenBank/DDBJ databases">
        <title>The genome of the rayed Mediterranean limpet Patella caerulea (Linnaeus, 1758).</title>
        <authorList>
            <person name="Anh-Thu Weber A."/>
            <person name="Halstead-Nussloch G."/>
        </authorList>
    </citation>
    <scope>NUCLEOTIDE SEQUENCE [LARGE SCALE GENOMIC DNA]</scope>
    <source>
        <strain evidence="12">AATW-2023a</strain>
        <tissue evidence="12">Whole specimen</tissue>
    </source>
</reference>
<keyword evidence="6 8" id="KW-0675">Receptor</keyword>
<keyword evidence="4 8" id="KW-0297">G-protein coupled receptor</keyword>
<evidence type="ECO:0000256" key="1">
    <source>
        <dbReference type="ARBA" id="ARBA00004141"/>
    </source>
</evidence>
<evidence type="ECO:0000256" key="6">
    <source>
        <dbReference type="ARBA" id="ARBA00023170"/>
    </source>
</evidence>